<dbReference type="PANTHER" id="PTHR47505">
    <property type="entry name" value="DNA UTILIZATION PROTEIN YHGH"/>
    <property type="match status" value="1"/>
</dbReference>
<name>A0A2N6PF27_9MICO</name>
<keyword evidence="3" id="KW-1185">Reference proteome</keyword>
<dbReference type="InterPro" id="IPR000836">
    <property type="entry name" value="PRTase_dom"/>
</dbReference>
<dbReference type="InterPro" id="IPR029057">
    <property type="entry name" value="PRTase-like"/>
</dbReference>
<proteinExistence type="inferred from homology"/>
<dbReference type="RefSeq" id="WP_102162869.1">
    <property type="nucleotide sequence ID" value="NZ_JBPKAG010000012.1"/>
</dbReference>
<dbReference type="OrthoDB" id="5242900at2"/>
<comment type="caution">
    <text evidence="2">The sequence shown here is derived from an EMBL/GenBank/DDBJ whole genome shotgun (WGS) entry which is preliminary data.</text>
</comment>
<dbReference type="CDD" id="cd06223">
    <property type="entry name" value="PRTases_typeI"/>
    <property type="match status" value="1"/>
</dbReference>
<dbReference type="InterPro" id="IPR051910">
    <property type="entry name" value="ComF/GntX_DNA_util-trans"/>
</dbReference>
<dbReference type="EMBL" id="PNFZ01000008">
    <property type="protein sequence ID" value="PMB97284.1"/>
    <property type="molecule type" value="Genomic_DNA"/>
</dbReference>
<gene>
    <name evidence="2" type="ORF">CJ198_12135</name>
</gene>
<accession>A0A2N6PF27</accession>
<sequence>MGAPRARGPVTAWAAAAADELAELVIPRACVGCGADTVSVCGHCLTGMATETITALPRYGTAAVTAAGSYTGVLRAALVAFKESGRKDLAPLLGLQLARAIITCLQEIPTPGGLVLLVPVPATPKARRARDGNHVAQLCEEAAQLLAADRLRVHTAELLTVRRHRDQVGFGARSRRRNVRGSHALDTRLTPRARHAVSQTTTILIDDICTTGATLAESARALRTGGILPCGTAVIALAPGSGSLER</sequence>
<evidence type="ECO:0000313" key="2">
    <source>
        <dbReference type="EMBL" id="PMB97284.1"/>
    </source>
</evidence>
<evidence type="ECO:0000313" key="3">
    <source>
        <dbReference type="Proteomes" id="UP000235703"/>
    </source>
</evidence>
<dbReference type="AlphaFoldDB" id="A0A2N6PF27"/>
<dbReference type="PANTHER" id="PTHR47505:SF1">
    <property type="entry name" value="DNA UTILIZATION PROTEIN YHGH"/>
    <property type="match status" value="1"/>
</dbReference>
<reference evidence="2 3" key="1">
    <citation type="submission" date="2017-09" db="EMBL/GenBank/DDBJ databases">
        <title>Bacterial strain isolated from the female urinary microbiota.</title>
        <authorList>
            <person name="Thomas-White K."/>
            <person name="Kumar N."/>
            <person name="Forster S."/>
            <person name="Putonti C."/>
            <person name="Lawley T."/>
            <person name="Wolfe A.J."/>
        </authorList>
    </citation>
    <scope>NUCLEOTIDE SEQUENCE [LARGE SCALE GENOMIC DNA]</scope>
    <source>
        <strain evidence="2 3">UMB0680</strain>
    </source>
</reference>
<dbReference type="SUPFAM" id="SSF53271">
    <property type="entry name" value="PRTase-like"/>
    <property type="match status" value="1"/>
</dbReference>
<protein>
    <submittedName>
        <fullName evidence="2">ComF family protein</fullName>
    </submittedName>
</protein>
<organism evidence="2 3">
    <name type="scientific">Brevibacterium luteolum</name>
    <dbReference type="NCBI Taxonomy" id="199591"/>
    <lineage>
        <taxon>Bacteria</taxon>
        <taxon>Bacillati</taxon>
        <taxon>Actinomycetota</taxon>
        <taxon>Actinomycetes</taxon>
        <taxon>Micrococcales</taxon>
        <taxon>Brevibacteriaceae</taxon>
        <taxon>Brevibacterium</taxon>
    </lineage>
</organism>
<comment type="similarity">
    <text evidence="1">Belongs to the ComF/GntX family.</text>
</comment>
<dbReference type="Gene3D" id="3.40.50.2020">
    <property type="match status" value="1"/>
</dbReference>
<evidence type="ECO:0000256" key="1">
    <source>
        <dbReference type="ARBA" id="ARBA00008007"/>
    </source>
</evidence>
<dbReference type="Proteomes" id="UP000235703">
    <property type="component" value="Unassembled WGS sequence"/>
</dbReference>